<feature type="region of interest" description="Disordered" evidence="1">
    <location>
        <begin position="32"/>
        <end position="51"/>
    </location>
</feature>
<evidence type="ECO:0000256" key="1">
    <source>
        <dbReference type="SAM" id="MobiDB-lite"/>
    </source>
</evidence>
<proteinExistence type="predicted"/>
<reference evidence="2" key="1">
    <citation type="submission" date="2023-08" db="EMBL/GenBank/DDBJ databases">
        <authorList>
            <person name="Chen Y."/>
            <person name="Shah S."/>
            <person name="Dougan E. K."/>
            <person name="Thang M."/>
            <person name="Chan C."/>
        </authorList>
    </citation>
    <scope>NUCLEOTIDE SEQUENCE</scope>
</reference>
<feature type="region of interest" description="Disordered" evidence="1">
    <location>
        <begin position="119"/>
        <end position="144"/>
    </location>
</feature>
<feature type="compositionally biased region" description="Low complexity" evidence="1">
    <location>
        <begin position="94"/>
        <end position="104"/>
    </location>
</feature>
<protein>
    <submittedName>
        <fullName evidence="2">Uncharacterized protein</fullName>
    </submittedName>
</protein>
<comment type="caution">
    <text evidence="2">The sequence shown here is derived from an EMBL/GenBank/DDBJ whole genome shotgun (WGS) entry which is preliminary data.</text>
</comment>
<gene>
    <name evidence="2" type="ORF">EVOR1521_LOCUS7827</name>
</gene>
<evidence type="ECO:0000313" key="3">
    <source>
        <dbReference type="Proteomes" id="UP001178507"/>
    </source>
</evidence>
<evidence type="ECO:0000313" key="2">
    <source>
        <dbReference type="EMBL" id="CAJ1379649.1"/>
    </source>
</evidence>
<organism evidence="2 3">
    <name type="scientific">Effrenium voratum</name>
    <dbReference type="NCBI Taxonomy" id="2562239"/>
    <lineage>
        <taxon>Eukaryota</taxon>
        <taxon>Sar</taxon>
        <taxon>Alveolata</taxon>
        <taxon>Dinophyceae</taxon>
        <taxon>Suessiales</taxon>
        <taxon>Symbiodiniaceae</taxon>
        <taxon>Effrenium</taxon>
    </lineage>
</organism>
<keyword evidence="3" id="KW-1185">Reference proteome</keyword>
<dbReference type="Proteomes" id="UP001178507">
    <property type="component" value="Unassembled WGS sequence"/>
</dbReference>
<accession>A0AA36MTF5</accession>
<dbReference type="AlphaFoldDB" id="A0AA36MTF5"/>
<feature type="compositionally biased region" description="Low complexity" evidence="1">
    <location>
        <begin position="68"/>
        <end position="79"/>
    </location>
</feature>
<sequence length="144" mass="15651">MAWSRPLEERMSKLEAEIARLRAPERVAVMQDPAARTGAMRASGDGKGLEQERLTLVIPDFDECRSTSPAPSASSPSPSKLRAVPFQQQRRPSRSAPGARPEAPVAIVTPDEECQVAVRRAGRARHRARGITSPTAPTALHLPR</sequence>
<feature type="region of interest" description="Disordered" evidence="1">
    <location>
        <begin position="62"/>
        <end position="105"/>
    </location>
</feature>
<dbReference type="EMBL" id="CAUJNA010000646">
    <property type="protein sequence ID" value="CAJ1379649.1"/>
    <property type="molecule type" value="Genomic_DNA"/>
</dbReference>
<name>A0AA36MTF5_9DINO</name>
<feature type="compositionally biased region" description="Basic residues" evidence="1">
    <location>
        <begin position="120"/>
        <end position="129"/>
    </location>
</feature>